<protein>
    <submittedName>
        <fullName evidence="1">Uncharacterized protein</fullName>
    </submittedName>
</protein>
<sequence>MKTYDIVFAIAAIMGLYFIDLDKHGIECLISGLVIGGYVGWRMSK</sequence>
<organism evidence="1 2">
    <name type="scientific">Dialister invisus</name>
    <dbReference type="NCBI Taxonomy" id="218538"/>
    <lineage>
        <taxon>Bacteria</taxon>
        <taxon>Bacillati</taxon>
        <taxon>Bacillota</taxon>
        <taxon>Negativicutes</taxon>
        <taxon>Veillonellales</taxon>
        <taxon>Veillonellaceae</taxon>
        <taxon>Dialister</taxon>
    </lineage>
</organism>
<accession>A0A930B9B3</accession>
<name>A0A930B9B3_9FIRM</name>
<evidence type="ECO:0000313" key="2">
    <source>
        <dbReference type="Proteomes" id="UP000757890"/>
    </source>
</evidence>
<dbReference type="RefSeq" id="WP_302533244.1">
    <property type="nucleotide sequence ID" value="NZ_CAUBXZ010000001.1"/>
</dbReference>
<dbReference type="Proteomes" id="UP000757890">
    <property type="component" value="Unassembled WGS sequence"/>
</dbReference>
<comment type="caution">
    <text evidence="1">The sequence shown here is derived from an EMBL/GenBank/DDBJ whole genome shotgun (WGS) entry which is preliminary data.</text>
</comment>
<gene>
    <name evidence="1" type="ORF">HXL70_07535</name>
</gene>
<dbReference type="EMBL" id="JABZMK010000062">
    <property type="protein sequence ID" value="MBF1129876.1"/>
    <property type="molecule type" value="Genomic_DNA"/>
</dbReference>
<evidence type="ECO:0000313" key="1">
    <source>
        <dbReference type="EMBL" id="MBF1129876.1"/>
    </source>
</evidence>
<proteinExistence type="predicted"/>
<dbReference type="AlphaFoldDB" id="A0A930B9B3"/>
<reference evidence="1" key="1">
    <citation type="submission" date="2020-04" db="EMBL/GenBank/DDBJ databases">
        <title>Deep metagenomics examines the oral microbiome during advanced dental caries in children, revealing novel taxa and co-occurrences with host molecules.</title>
        <authorList>
            <person name="Baker J.L."/>
            <person name="Morton J.T."/>
            <person name="Dinis M."/>
            <person name="Alvarez R."/>
            <person name="Tran N.C."/>
            <person name="Knight R."/>
            <person name="Edlund A."/>
        </authorList>
    </citation>
    <scope>NUCLEOTIDE SEQUENCE</scope>
    <source>
        <strain evidence="1">JCVI_32_bin.14</strain>
    </source>
</reference>